<keyword evidence="6" id="KW-1185">Reference proteome</keyword>
<dbReference type="InterPro" id="IPR041991">
    <property type="entry name" value="Ribosomal_eL27_KOW"/>
</dbReference>
<proteinExistence type="inferred from homology"/>
<evidence type="ECO:0000256" key="2">
    <source>
        <dbReference type="ARBA" id="ARBA00022980"/>
    </source>
</evidence>
<dbReference type="CDD" id="cd06090">
    <property type="entry name" value="KOW_RPL27"/>
    <property type="match status" value="1"/>
</dbReference>
<dbReference type="Pfam" id="PF01777">
    <property type="entry name" value="Ribosomal_L27e"/>
    <property type="match status" value="1"/>
</dbReference>
<gene>
    <name evidence="5" type="ORF">AB1Y20_004269</name>
</gene>
<dbReference type="GO" id="GO:0006412">
    <property type="term" value="P:translation"/>
    <property type="evidence" value="ECO:0007669"/>
    <property type="project" value="InterPro"/>
</dbReference>
<dbReference type="SUPFAM" id="SSF50104">
    <property type="entry name" value="Translation proteins SH3-like domain"/>
    <property type="match status" value="1"/>
</dbReference>
<dbReference type="GO" id="GO:0003735">
    <property type="term" value="F:structural constituent of ribosome"/>
    <property type="evidence" value="ECO:0007669"/>
    <property type="project" value="InterPro"/>
</dbReference>
<dbReference type="InterPro" id="IPR001141">
    <property type="entry name" value="Ribosomal_eL27"/>
</dbReference>
<dbReference type="GO" id="GO:1990904">
    <property type="term" value="C:ribonucleoprotein complex"/>
    <property type="evidence" value="ECO:0007669"/>
    <property type="project" value="UniProtKB-KW"/>
</dbReference>
<evidence type="ECO:0000256" key="1">
    <source>
        <dbReference type="ARBA" id="ARBA00009124"/>
    </source>
</evidence>
<dbReference type="EMBL" id="JBGBPQ010000012">
    <property type="protein sequence ID" value="KAL1515208.1"/>
    <property type="molecule type" value="Genomic_DNA"/>
</dbReference>
<dbReference type="Gene3D" id="2.30.30.770">
    <property type="match status" value="1"/>
</dbReference>
<dbReference type="AlphaFoldDB" id="A0AB34J9C9"/>
<evidence type="ECO:0000256" key="4">
    <source>
        <dbReference type="RuleBase" id="RU000575"/>
    </source>
</evidence>
<evidence type="ECO:0000313" key="6">
    <source>
        <dbReference type="Proteomes" id="UP001515480"/>
    </source>
</evidence>
<dbReference type="PROSITE" id="PS01107">
    <property type="entry name" value="RIBOSOMAL_L27E"/>
    <property type="match status" value="1"/>
</dbReference>
<dbReference type="PANTHER" id="PTHR10497">
    <property type="entry name" value="60S RIBOSOMAL PROTEIN L27"/>
    <property type="match status" value="1"/>
</dbReference>
<dbReference type="InterPro" id="IPR038655">
    <property type="entry name" value="Ribosomal_eL27_sf"/>
</dbReference>
<evidence type="ECO:0000313" key="5">
    <source>
        <dbReference type="EMBL" id="KAL1515208.1"/>
    </source>
</evidence>
<protein>
    <recommendedName>
        <fullName evidence="4">60S ribosomal protein L27</fullName>
    </recommendedName>
</protein>
<dbReference type="FunFam" id="2.30.30.770:FF:000001">
    <property type="entry name" value="60S ribosomal protein L27"/>
    <property type="match status" value="1"/>
</dbReference>
<keyword evidence="3 4" id="KW-0687">Ribonucleoprotein</keyword>
<organism evidence="5 6">
    <name type="scientific">Prymnesium parvum</name>
    <name type="common">Toxic golden alga</name>
    <dbReference type="NCBI Taxonomy" id="97485"/>
    <lineage>
        <taxon>Eukaryota</taxon>
        <taxon>Haptista</taxon>
        <taxon>Haptophyta</taxon>
        <taxon>Prymnesiophyceae</taxon>
        <taxon>Prymnesiales</taxon>
        <taxon>Prymnesiaceae</taxon>
        <taxon>Prymnesium</taxon>
    </lineage>
</organism>
<reference evidence="5 6" key="1">
    <citation type="journal article" date="2024" name="Science">
        <title>Giant polyketide synthase enzymes in the biosynthesis of giant marine polyether toxins.</title>
        <authorList>
            <person name="Fallon T.R."/>
            <person name="Shende V.V."/>
            <person name="Wierzbicki I.H."/>
            <person name="Pendleton A.L."/>
            <person name="Watervoot N.F."/>
            <person name="Auber R.P."/>
            <person name="Gonzalez D.J."/>
            <person name="Wisecaver J.H."/>
            <person name="Moore B.S."/>
        </authorList>
    </citation>
    <scope>NUCLEOTIDE SEQUENCE [LARGE SCALE GENOMIC DNA]</scope>
    <source>
        <strain evidence="5 6">12B1</strain>
    </source>
</reference>
<dbReference type="InterPro" id="IPR008991">
    <property type="entry name" value="Translation_prot_SH3-like_sf"/>
</dbReference>
<name>A0AB34J9C9_PRYPA</name>
<comment type="similarity">
    <text evidence="1 4">Belongs to the eukaryotic ribosomal protein eL27 family.</text>
</comment>
<dbReference type="InterPro" id="IPR018262">
    <property type="entry name" value="Ribosomal_eL27_CS"/>
</dbReference>
<dbReference type="GO" id="GO:0005840">
    <property type="term" value="C:ribosome"/>
    <property type="evidence" value="ECO:0007669"/>
    <property type="project" value="UniProtKB-KW"/>
</dbReference>
<comment type="caution">
    <text evidence="5">The sequence shown here is derived from an EMBL/GenBank/DDBJ whole genome shotgun (WGS) entry which is preliminary data.</text>
</comment>
<sequence length="148" mass="16742">MSSDAKKNPKFLKAGKVVLLLNGRMAGKKAVIVKTFDDGTADRPYGHCIVAGIQKYPLKITKSMPEKKITKRSKIKPFIKFSNYNHIMPTRYALDVELKSVVTADVVAGSNPTARQSARAEVKKMLEEKYDMSLKTGKNKWFFQKLRF</sequence>
<keyword evidence="2 4" id="KW-0689">Ribosomal protein</keyword>
<accession>A0AB34J9C9</accession>
<dbReference type="Proteomes" id="UP001515480">
    <property type="component" value="Unassembled WGS sequence"/>
</dbReference>
<evidence type="ECO:0000256" key="3">
    <source>
        <dbReference type="ARBA" id="ARBA00023274"/>
    </source>
</evidence>